<dbReference type="PANTHER" id="PTHR47027:SF20">
    <property type="entry name" value="REVERSE TRANSCRIPTASE-LIKE PROTEIN WITH RNA-DIRECTED DNA POLYMERASE DOMAIN"/>
    <property type="match status" value="1"/>
</dbReference>
<feature type="transmembrane region" description="Helical" evidence="2">
    <location>
        <begin position="86"/>
        <end position="108"/>
    </location>
</feature>
<feature type="region of interest" description="Disordered" evidence="1">
    <location>
        <begin position="529"/>
        <end position="552"/>
    </location>
</feature>
<feature type="signal peptide" evidence="3">
    <location>
        <begin position="1"/>
        <end position="18"/>
    </location>
</feature>
<feature type="transmembrane region" description="Helical" evidence="2">
    <location>
        <begin position="312"/>
        <end position="330"/>
    </location>
</feature>
<reference evidence="5" key="1">
    <citation type="submission" date="2021-02" db="EMBL/GenBank/DDBJ databases">
        <authorList>
            <person name="Dougan E. K."/>
            <person name="Rhodes N."/>
            <person name="Thang M."/>
            <person name="Chan C."/>
        </authorList>
    </citation>
    <scope>NUCLEOTIDE SEQUENCE</scope>
</reference>
<dbReference type="Pfam" id="PF00078">
    <property type="entry name" value="RVT_1"/>
    <property type="match status" value="1"/>
</dbReference>
<dbReference type="PANTHER" id="PTHR47027">
    <property type="entry name" value="REVERSE TRANSCRIPTASE DOMAIN-CONTAINING PROTEIN"/>
    <property type="match status" value="1"/>
</dbReference>
<keyword evidence="6" id="KW-1185">Reference proteome</keyword>
<dbReference type="EMBL" id="CAJNDS010002271">
    <property type="protein sequence ID" value="CAE7404259.1"/>
    <property type="molecule type" value="Genomic_DNA"/>
</dbReference>
<keyword evidence="2" id="KW-1133">Transmembrane helix</keyword>
<keyword evidence="2" id="KW-0812">Transmembrane</keyword>
<organism evidence="5 6">
    <name type="scientific">Symbiodinium natans</name>
    <dbReference type="NCBI Taxonomy" id="878477"/>
    <lineage>
        <taxon>Eukaryota</taxon>
        <taxon>Sar</taxon>
        <taxon>Alveolata</taxon>
        <taxon>Dinophyceae</taxon>
        <taxon>Suessiales</taxon>
        <taxon>Symbiodiniaceae</taxon>
        <taxon>Symbiodinium</taxon>
    </lineage>
</organism>
<dbReference type="Proteomes" id="UP000604046">
    <property type="component" value="Unassembled WGS sequence"/>
</dbReference>
<dbReference type="OrthoDB" id="8193815at2759"/>
<sequence length="1883" mass="212786">MTIYAASYFVMLLDLAEGLITTMYFDEDTHGYFFLLFFWLLWNLLNGLADFTFECKECEWLNCILHSLAEAGQCALFIYFCEGGSGVEIPLICIASVQILVKLIATVVEHRRGKDPSKSQRPWQDGGAIGTFNYDGQPVEVRQKVRGASENEKKCCFAFGGLAASTLLELFVALPTLWLQFESPFRAKWFEVVLCVQFWSTQVFQEEYKRKVFDGASQKAFNRNALWKATLDALFVTLCYGMALSWGWSDELTAKYDRIYTTLGSSILSPILLFEWLMVVSAVRNMFLPPASGRVIRCQATDQFPVFRVEHWLRFVFVGCMLYGGCLLALCMPPSALSGPATGAWFGCFYILFFLTDTITSIPHNALGQEITSDTDQRRLVFMVAKIFQAIHRLPFPAREFFTYQFELWQGGDAGELTIDAIREVIKGELRDDRREFKSEFMGEVKAEIHHTMERVEQVESSVTTQLSDTLKLLHNLTEKYSTHEESLKRLGDAQVRQEASLQSIANDNAALNTRIALLEGKFGRWQETASRGSVSSSTNLSTDSSDMGRKPALILGGWPEDTPAAETLEKAQQAAATLQLEVNMRDAFVPGVRRGYAIIPLPQEPHDQNVREQVRRALKKVRDAHVTLGERPDGTPQRMWMAMSQSPTRRAKARLAGRVKRLALELGASFTSVEAEFATGTIWIQGHRVCSTSTQPKPGTTPAGLGWIDIPAISRLVSKEEKEVEEHWGSLTPQQVLDLTTTITEIESLRDTRILMIQEVICEAGIHMEEKPPWVVFYGKCMNEWRGENGQSMLGLDANESFKEGDTGLLARSGRGNAVLDWATQQKFRWPPQHTTEPSHYPYNHDMAPRRLDYLATKGGYMSEAHVGELRDIARSDHEPIIANIPSFKRKTRIHKSWGARALRDPDQILAAEAEEPQGHTLHERIKNISQAITMPLPPTASFQESAALKDLRAKAHGTPPGAGRKQAWKEVPKVHKMEHRQWEKNLIEAASKMDWKAMRAIDHLNKPRNWEFHLLDSLNWQQDLRDHFASIFRKSPSSQPDLQLAAIRHKIRSRCKVTPWRPFEIAEMQEVTLKWEPRKATGPDGISHEAIRHLLTHPTWSVTLKDLLDDALYMGKFPSNIADGITVLLPKKLQPEEWSDTRPITLSSTLLKWAAQLLLLRGGSYLTRNPCQFAAPHRQSTELIYVLRRVVRMSKDWGETTFIVKLDIQKAFDSVSQPAMADIVYRKIAVEAQLPWEANLWIDIIQARELHIAVGDAITIVAQSNGVRQGSPDSPVLFADLVGEVLEDTLQEAGPPPQTPPSPMQGAGFMDDTYLWSNSQAHLQRLLTILDSKLRLRGLRIHPKKTGIIASHPEGTGTPFRIGGETVLAKDPSHILNALGSPLAFDNGTTALAAEMHNRARKTFHLRKKVLCADTPIRPRLILHNTYVRSSALWACGTWPPQECLLKQANSLQLTQTRNMLGKKRLAGEAWTDWNTRTLRTARTTLHKEGITRWSTFILRQLWGLNGHIARGPVCLQNMLRWKAISWWRQEQQQKHGARHAHRFNPHLDIERHLVAVAGLEWISAAHNRTLWESMSHTFIARHDPPWTTGRQTAIHNLATNRTPPFLLYHTYVLGNTAYANSGPIHSDDNALHDRFKIHSLDAAPFYHISVPEYTNNTNGYFHCLDDAPGLPDSINNPPFYRTCINDIVDNANGRATHSEDDTGFNHTDVPDYTNNGTSYLHPFDDVLDPLDGIHNFNNVLNVLDDTHDNTGYLAHPDNITACVDDTHNSDNVPNVPDDAHNNTGYLLHLDNITAYICQPNVDNVLVYTNDNTDYPLHLDDTNSYIYRLTNVVLSYPNTVTSTHSIFGGDRRDYIQHTIGYDNLGCNVRDHIHDTINYTCT</sequence>
<comment type="caution">
    <text evidence="5">The sequence shown here is derived from an EMBL/GenBank/DDBJ whole genome shotgun (WGS) entry which is preliminary data.</text>
</comment>
<evidence type="ECO:0000259" key="4">
    <source>
        <dbReference type="PROSITE" id="PS50878"/>
    </source>
</evidence>
<evidence type="ECO:0000313" key="5">
    <source>
        <dbReference type="EMBL" id="CAE7404259.1"/>
    </source>
</evidence>
<keyword evidence="3" id="KW-0732">Signal</keyword>
<feature type="transmembrane region" description="Helical" evidence="2">
    <location>
        <begin position="225"/>
        <end position="247"/>
    </location>
</feature>
<evidence type="ECO:0000256" key="2">
    <source>
        <dbReference type="SAM" id="Phobius"/>
    </source>
</evidence>
<name>A0A812QUT9_9DINO</name>
<feature type="transmembrane region" description="Helical" evidence="2">
    <location>
        <begin position="267"/>
        <end position="287"/>
    </location>
</feature>
<gene>
    <name evidence="5" type="ORF">SNAT2548_LOCUS21997</name>
</gene>
<feature type="chain" id="PRO_5032814607" description="Reverse transcriptase domain-containing protein" evidence="3">
    <location>
        <begin position="19"/>
        <end position="1883"/>
    </location>
</feature>
<accession>A0A812QUT9</accession>
<protein>
    <recommendedName>
        <fullName evidence="4">Reverse transcriptase domain-containing protein</fullName>
    </recommendedName>
</protein>
<keyword evidence="2" id="KW-0472">Membrane</keyword>
<evidence type="ECO:0000256" key="3">
    <source>
        <dbReference type="SAM" id="SignalP"/>
    </source>
</evidence>
<dbReference type="PROSITE" id="PS50878">
    <property type="entry name" value="RT_POL"/>
    <property type="match status" value="1"/>
</dbReference>
<dbReference type="CDD" id="cd01650">
    <property type="entry name" value="RT_nLTR_like"/>
    <property type="match status" value="1"/>
</dbReference>
<feature type="transmembrane region" description="Helical" evidence="2">
    <location>
        <begin position="31"/>
        <end position="48"/>
    </location>
</feature>
<feature type="transmembrane region" description="Helical" evidence="2">
    <location>
        <begin position="156"/>
        <end position="181"/>
    </location>
</feature>
<evidence type="ECO:0000256" key="1">
    <source>
        <dbReference type="SAM" id="MobiDB-lite"/>
    </source>
</evidence>
<dbReference type="InterPro" id="IPR000477">
    <property type="entry name" value="RT_dom"/>
</dbReference>
<feature type="compositionally biased region" description="Low complexity" evidence="1">
    <location>
        <begin position="531"/>
        <end position="546"/>
    </location>
</feature>
<feature type="domain" description="Reverse transcriptase" evidence="4">
    <location>
        <begin position="1112"/>
        <end position="1369"/>
    </location>
</feature>
<proteinExistence type="predicted"/>
<evidence type="ECO:0000313" key="6">
    <source>
        <dbReference type="Proteomes" id="UP000604046"/>
    </source>
</evidence>